<name>A0A066ZBL8_9ACTN</name>
<gene>
    <name evidence="3" type="ORF">KCH_05970</name>
</gene>
<dbReference type="SUPFAM" id="SSF54913">
    <property type="entry name" value="GlnB-like"/>
    <property type="match status" value="1"/>
</dbReference>
<protein>
    <submittedName>
        <fullName evidence="3">Uncharacterized protein</fullName>
    </submittedName>
</protein>
<dbReference type="OrthoDB" id="9795599at2"/>
<dbReference type="AlphaFoldDB" id="A0A066ZBL8"/>
<comment type="similarity">
    <text evidence="1">Belongs to the UPF0166 family.</text>
</comment>
<comment type="caution">
    <text evidence="3">The sequence shown here is derived from an EMBL/GenBank/DDBJ whole genome shotgun (WGS) entry which is preliminary data.</text>
</comment>
<dbReference type="InterPro" id="IPR011322">
    <property type="entry name" value="N-reg_PII-like_a/b"/>
</dbReference>
<dbReference type="InterPro" id="IPR003793">
    <property type="entry name" value="UPF0166"/>
</dbReference>
<accession>A0A066ZBL8</accession>
<organism evidence="3 4">
    <name type="scientific">Kitasatospora cheerisanensis KCTC 2395</name>
    <dbReference type="NCBI Taxonomy" id="1348663"/>
    <lineage>
        <taxon>Bacteria</taxon>
        <taxon>Bacillati</taxon>
        <taxon>Actinomycetota</taxon>
        <taxon>Actinomycetes</taxon>
        <taxon>Kitasatosporales</taxon>
        <taxon>Streptomycetaceae</taxon>
        <taxon>Kitasatospora</taxon>
    </lineage>
</organism>
<dbReference type="Proteomes" id="UP000027178">
    <property type="component" value="Unassembled WGS sequence"/>
</dbReference>
<dbReference type="HOGENOM" id="CLU_146749_0_1_11"/>
<dbReference type="InterPro" id="IPR015867">
    <property type="entry name" value="N-reg_PII/ATP_PRibTrfase_C"/>
</dbReference>
<dbReference type="eggNOG" id="COG1993">
    <property type="taxonomic scope" value="Bacteria"/>
</dbReference>
<evidence type="ECO:0000313" key="4">
    <source>
        <dbReference type="Proteomes" id="UP000027178"/>
    </source>
</evidence>
<keyword evidence="4" id="KW-1185">Reference proteome</keyword>
<evidence type="ECO:0000256" key="1">
    <source>
        <dbReference type="ARBA" id="ARBA00010554"/>
    </source>
</evidence>
<evidence type="ECO:0000313" key="3">
    <source>
        <dbReference type="EMBL" id="KDN87676.1"/>
    </source>
</evidence>
<dbReference type="Pfam" id="PF02641">
    <property type="entry name" value="DUF190"/>
    <property type="match status" value="1"/>
</dbReference>
<sequence>MTGRLERALRMTVLVGEDERWRHRPLYAEIVHRAHTARLAGASVFRGIEGFGGSALVHTSRLLSVGDDMPVAVVVVDREERIRSFLPQLDELLDRCLVTLDACEVLRPAEGPGDGLADGPAEGPADGPGEAR</sequence>
<dbReference type="EMBL" id="JNBY01000022">
    <property type="protein sequence ID" value="KDN87676.1"/>
    <property type="molecule type" value="Genomic_DNA"/>
</dbReference>
<dbReference type="PATRIC" id="fig|1348663.4.peg.567"/>
<feature type="region of interest" description="Disordered" evidence="2">
    <location>
        <begin position="109"/>
        <end position="132"/>
    </location>
</feature>
<evidence type="ECO:0000256" key="2">
    <source>
        <dbReference type="SAM" id="MobiDB-lite"/>
    </source>
</evidence>
<dbReference type="Gene3D" id="3.30.70.120">
    <property type="match status" value="1"/>
</dbReference>
<dbReference type="PANTHER" id="PTHR35983:SF1">
    <property type="entry name" value="UPF0166 PROTEIN TM_0021"/>
    <property type="match status" value="1"/>
</dbReference>
<proteinExistence type="inferred from homology"/>
<dbReference type="PANTHER" id="PTHR35983">
    <property type="entry name" value="UPF0166 PROTEIN TM_0021"/>
    <property type="match status" value="1"/>
</dbReference>
<reference evidence="3 4" key="1">
    <citation type="submission" date="2014-05" db="EMBL/GenBank/DDBJ databases">
        <title>Draft Genome Sequence of Kitasatospora cheerisanensis KCTC 2395.</title>
        <authorList>
            <person name="Nam D.H."/>
        </authorList>
    </citation>
    <scope>NUCLEOTIDE SEQUENCE [LARGE SCALE GENOMIC DNA]</scope>
    <source>
        <strain evidence="3 4">KCTC 2395</strain>
    </source>
</reference>
<dbReference type="RefSeq" id="WP_035858616.1">
    <property type="nucleotide sequence ID" value="NZ_KK853997.1"/>
</dbReference>